<dbReference type="OrthoDB" id="10058284at2759"/>
<dbReference type="InterPro" id="IPR052055">
    <property type="entry name" value="Hepadnavirus_pol/RT"/>
</dbReference>
<dbReference type="PANTHER" id="PTHR33050">
    <property type="entry name" value="REVERSE TRANSCRIPTASE DOMAIN-CONTAINING PROTEIN"/>
    <property type="match status" value="1"/>
</dbReference>
<sequence>RNYQSSVGNPGHTKHYIDEKVRALCLRGIPNDSAVHWSPIGLVEKDHQPGKFQLIIDLSSPAGSNINDGIDDGLTSLCYLRVEDAVELIKAAGRGTLMAKAGPEGRLQAPIHCHGRWPSLGHDLRGNFPLPPLPHRFLFLPSKIQYLRTIIKGHHKAVREPGLSSVTRKGGGTIDNTDLFWYRTGFPKNKLEMRLPRRKLECLQRSLGRWLTQESATKKELQSIIGQLSDAAIVVRPGRTFLRYLLETVKIPKRQDHFVQINIECRADLHWWDIFIQSGNGVALFPGCPLLNTVTSDASGS</sequence>
<accession>A0A1X7T5J3</accession>
<dbReference type="PANTHER" id="PTHR33050:SF7">
    <property type="entry name" value="RIBONUCLEASE H"/>
    <property type="match status" value="1"/>
</dbReference>
<organism evidence="1">
    <name type="scientific">Amphimedon queenslandica</name>
    <name type="common">Sponge</name>
    <dbReference type="NCBI Taxonomy" id="400682"/>
    <lineage>
        <taxon>Eukaryota</taxon>
        <taxon>Metazoa</taxon>
        <taxon>Porifera</taxon>
        <taxon>Demospongiae</taxon>
        <taxon>Heteroscleromorpha</taxon>
        <taxon>Haplosclerida</taxon>
        <taxon>Niphatidae</taxon>
        <taxon>Amphimedon</taxon>
    </lineage>
</organism>
<reference evidence="1" key="1">
    <citation type="submission" date="2017-05" db="UniProtKB">
        <authorList>
            <consortium name="EnsemblMetazoa"/>
        </authorList>
    </citation>
    <scope>IDENTIFICATION</scope>
</reference>
<name>A0A1X7T5J3_AMPQE</name>
<evidence type="ECO:0000313" key="1">
    <source>
        <dbReference type="EnsemblMetazoa" id="Aqu2.1.09776_001"/>
    </source>
</evidence>
<dbReference type="InParanoid" id="A0A1X7T5J3"/>
<protein>
    <submittedName>
        <fullName evidence="1">Uncharacterized protein</fullName>
    </submittedName>
</protein>
<proteinExistence type="predicted"/>
<dbReference type="EnsemblMetazoa" id="Aqu2.1.09776_001">
    <property type="protein sequence ID" value="Aqu2.1.09776_001"/>
    <property type="gene ID" value="Aqu2.1.09776"/>
</dbReference>
<dbReference type="AlphaFoldDB" id="A0A1X7T5J3"/>